<evidence type="ECO:0000313" key="1">
    <source>
        <dbReference type="EMBL" id="KAF6447455.1"/>
    </source>
</evidence>
<dbReference type="Proteomes" id="UP000593571">
    <property type="component" value="Unassembled WGS sequence"/>
</dbReference>
<reference evidence="1 2" key="1">
    <citation type="journal article" date="2020" name="Nature">
        <title>Six reference-quality genomes reveal evolution of bat adaptations.</title>
        <authorList>
            <person name="Jebb D."/>
            <person name="Huang Z."/>
            <person name="Pippel M."/>
            <person name="Hughes G.M."/>
            <person name="Lavrichenko K."/>
            <person name="Devanna P."/>
            <person name="Winkler S."/>
            <person name="Jermiin L.S."/>
            <person name="Skirmuntt E.C."/>
            <person name="Katzourakis A."/>
            <person name="Burkitt-Gray L."/>
            <person name="Ray D.A."/>
            <person name="Sullivan K.A.M."/>
            <person name="Roscito J.G."/>
            <person name="Kirilenko B.M."/>
            <person name="Davalos L.M."/>
            <person name="Corthals A.P."/>
            <person name="Power M.L."/>
            <person name="Jones G."/>
            <person name="Ransome R.D."/>
            <person name="Dechmann D.K.N."/>
            <person name="Locatelli A.G."/>
            <person name="Puechmaille S.J."/>
            <person name="Fedrigo O."/>
            <person name="Jarvis E.D."/>
            <person name="Hiller M."/>
            <person name="Vernes S.C."/>
            <person name="Myers E.W."/>
            <person name="Teeling E.C."/>
        </authorList>
    </citation>
    <scope>NUCLEOTIDE SEQUENCE [LARGE SCALE GENOMIC DNA]</scope>
    <source>
        <strain evidence="1">MRouAeg1</strain>
        <tissue evidence="1">Muscle</tissue>
    </source>
</reference>
<accession>A0A7J8FIL7</accession>
<evidence type="ECO:0000313" key="2">
    <source>
        <dbReference type="Proteomes" id="UP000593571"/>
    </source>
</evidence>
<name>A0A7J8FIL7_ROUAE</name>
<dbReference type="AlphaFoldDB" id="A0A7J8FIL7"/>
<keyword evidence="2" id="KW-1185">Reference proteome</keyword>
<dbReference type="EMBL" id="JACASE010000007">
    <property type="protein sequence ID" value="KAF6447455.1"/>
    <property type="molecule type" value="Genomic_DNA"/>
</dbReference>
<organism evidence="1 2">
    <name type="scientific">Rousettus aegyptiacus</name>
    <name type="common">Egyptian fruit bat</name>
    <name type="synonym">Pteropus aegyptiacus</name>
    <dbReference type="NCBI Taxonomy" id="9407"/>
    <lineage>
        <taxon>Eukaryota</taxon>
        <taxon>Metazoa</taxon>
        <taxon>Chordata</taxon>
        <taxon>Craniata</taxon>
        <taxon>Vertebrata</taxon>
        <taxon>Euteleostomi</taxon>
        <taxon>Mammalia</taxon>
        <taxon>Eutheria</taxon>
        <taxon>Laurasiatheria</taxon>
        <taxon>Chiroptera</taxon>
        <taxon>Yinpterochiroptera</taxon>
        <taxon>Pteropodoidea</taxon>
        <taxon>Pteropodidae</taxon>
        <taxon>Rousettinae</taxon>
        <taxon>Rousettus</taxon>
    </lineage>
</organism>
<gene>
    <name evidence="1" type="ORF">HJG63_011916</name>
</gene>
<protein>
    <submittedName>
        <fullName evidence="1">Uncharacterized protein</fullName>
    </submittedName>
</protein>
<proteinExistence type="predicted"/>
<comment type="caution">
    <text evidence="1">The sequence shown here is derived from an EMBL/GenBank/DDBJ whole genome shotgun (WGS) entry which is preliminary data.</text>
</comment>
<sequence length="148" mass="16230">MEQEELKRPREHSGEYSWWDFLLESRPIRPWKRGVQGLRVTPPYLLQVLGGLWCQRGLWLSSVGGCWGRSLGCRPEKKLVSGRQLLSPVGLKLAGANPSPAGQTGWKAVSWGSSSWGVGGGRGLHMADDVSVLLSVFLSGPQNLSHIL</sequence>